<dbReference type="PANTHER" id="PTHR12080">
    <property type="entry name" value="SIGNALING LYMPHOCYTIC ACTIVATION MOLECULE"/>
    <property type="match status" value="1"/>
</dbReference>
<reference evidence="5 6" key="1">
    <citation type="submission" date="2019-09" db="EMBL/GenBank/DDBJ databases">
        <title>Bird 10,000 Genomes (B10K) Project - Family phase.</title>
        <authorList>
            <person name="Zhang G."/>
        </authorList>
    </citation>
    <scope>NUCLEOTIDE SEQUENCE [LARGE SCALE GENOMIC DNA]</scope>
    <source>
        <strain evidence="5">B10K-DU-017-47</strain>
    </source>
</reference>
<evidence type="ECO:0000256" key="3">
    <source>
        <dbReference type="ARBA" id="ARBA00023136"/>
    </source>
</evidence>
<feature type="non-terminal residue" evidence="5">
    <location>
        <position position="1"/>
    </location>
</feature>
<organism evidence="5 6">
    <name type="scientific">Probosciger aterrimus</name>
    <name type="common">Palm cockatoo</name>
    <dbReference type="NCBI Taxonomy" id="141839"/>
    <lineage>
        <taxon>Eukaryota</taxon>
        <taxon>Metazoa</taxon>
        <taxon>Chordata</taxon>
        <taxon>Craniata</taxon>
        <taxon>Vertebrata</taxon>
        <taxon>Euteleostomi</taxon>
        <taxon>Archelosauria</taxon>
        <taxon>Archosauria</taxon>
        <taxon>Dinosauria</taxon>
        <taxon>Saurischia</taxon>
        <taxon>Theropoda</taxon>
        <taxon>Coelurosauria</taxon>
        <taxon>Aves</taxon>
        <taxon>Neognathae</taxon>
        <taxon>Neoaves</taxon>
        <taxon>Telluraves</taxon>
        <taxon>Australaves</taxon>
        <taxon>Psittaciformes</taxon>
        <taxon>Cacatuidae</taxon>
        <taxon>Probosciger</taxon>
    </lineage>
</organism>
<evidence type="ECO:0000313" key="6">
    <source>
        <dbReference type="Proteomes" id="UP000562415"/>
    </source>
</evidence>
<keyword evidence="4" id="KW-0325">Glycoprotein</keyword>
<keyword evidence="6" id="KW-1185">Reference proteome</keyword>
<dbReference type="OrthoDB" id="8963224at2759"/>
<dbReference type="GO" id="GO:0016020">
    <property type="term" value="C:membrane"/>
    <property type="evidence" value="ECO:0007669"/>
    <property type="project" value="UniProtKB-SubCell"/>
</dbReference>
<proteinExistence type="predicted"/>
<keyword evidence="3" id="KW-0472">Membrane</keyword>
<sequence length="147" mass="16713">EDPQRKVILLKYSDGYYTNYMQDRTRFHELDFSLEILNTSRQDRQLYEYIVSKGPEEVWQIQLEVYEPASDPSSQILSWVLANGTCNITLNCTAERGDNISYRWGSGDTSTSGLCSHSSSLLHLTYPLQNSSISSSCTTSNPVQHPH</sequence>
<dbReference type="Proteomes" id="UP000562415">
    <property type="component" value="Unassembled WGS sequence"/>
</dbReference>
<dbReference type="InterPro" id="IPR015631">
    <property type="entry name" value="CD2/SLAM_rcpt"/>
</dbReference>
<gene>
    <name evidence="5" type="primary">Slamf1</name>
    <name evidence="5" type="ORF">PROATE_R00354</name>
</gene>
<evidence type="ECO:0000256" key="4">
    <source>
        <dbReference type="ARBA" id="ARBA00023180"/>
    </source>
</evidence>
<evidence type="ECO:0000256" key="1">
    <source>
        <dbReference type="ARBA" id="ARBA00004370"/>
    </source>
</evidence>
<dbReference type="PANTHER" id="PTHR12080:SF55">
    <property type="entry name" value="LYMPHOCYTE FUNCTION-ASSOCIATED ANTIGEN 3"/>
    <property type="match status" value="1"/>
</dbReference>
<comment type="subcellular location">
    <subcellularLocation>
        <location evidence="1">Membrane</location>
    </subcellularLocation>
</comment>
<dbReference type="EMBL" id="VYZH01002635">
    <property type="protein sequence ID" value="NWS45708.1"/>
    <property type="molecule type" value="Genomic_DNA"/>
</dbReference>
<dbReference type="InterPro" id="IPR013783">
    <property type="entry name" value="Ig-like_fold"/>
</dbReference>
<protein>
    <submittedName>
        <fullName evidence="5">SLAF1 protein</fullName>
    </submittedName>
</protein>
<name>A0A7K5FLA4_PROAR</name>
<evidence type="ECO:0000256" key="2">
    <source>
        <dbReference type="ARBA" id="ARBA00022729"/>
    </source>
</evidence>
<comment type="caution">
    <text evidence="5">The sequence shown here is derived from an EMBL/GenBank/DDBJ whole genome shotgun (WGS) entry which is preliminary data.</text>
</comment>
<evidence type="ECO:0000313" key="5">
    <source>
        <dbReference type="EMBL" id="NWS45708.1"/>
    </source>
</evidence>
<dbReference type="AlphaFoldDB" id="A0A7K5FLA4"/>
<dbReference type="Gene3D" id="2.60.40.10">
    <property type="entry name" value="Immunoglobulins"/>
    <property type="match status" value="2"/>
</dbReference>
<accession>A0A7K5FLA4</accession>
<keyword evidence="2" id="KW-0732">Signal</keyword>
<feature type="non-terminal residue" evidence="5">
    <location>
        <position position="147"/>
    </location>
</feature>